<organism evidence="1 2">
    <name type="scientific">Pseudoalteromonas tunicata D2</name>
    <dbReference type="NCBI Taxonomy" id="87626"/>
    <lineage>
        <taxon>Bacteria</taxon>
        <taxon>Pseudomonadati</taxon>
        <taxon>Pseudomonadota</taxon>
        <taxon>Gammaproteobacteria</taxon>
        <taxon>Alteromonadales</taxon>
        <taxon>Pseudoalteromonadaceae</taxon>
        <taxon>Pseudoalteromonas</taxon>
    </lineage>
</organism>
<keyword evidence="2" id="KW-1185">Reference proteome</keyword>
<comment type="caution">
    <text evidence="1">The sequence shown here is derived from an EMBL/GenBank/DDBJ whole genome shotgun (WGS) entry which is preliminary data.</text>
</comment>
<dbReference type="OrthoDB" id="7064286at2"/>
<dbReference type="HOGENOM" id="CLU_2772854_0_0_6"/>
<protein>
    <submittedName>
        <fullName evidence="1">Uncharacterized protein</fullName>
    </submittedName>
</protein>
<dbReference type="EMBL" id="AAOH01000005">
    <property type="protein sequence ID" value="EAR27622.1"/>
    <property type="molecule type" value="Genomic_DNA"/>
</dbReference>
<name>A4CB85_9GAMM</name>
<accession>A4CB85</accession>
<sequence>MNQVISFFIKAFSNESLNKELELKNDREYVIHFATSLKKAREDIHVTDYSVSKEEQLTSKSSGLAKASR</sequence>
<reference evidence="1 2" key="1">
    <citation type="submission" date="2006-02" db="EMBL/GenBank/DDBJ databases">
        <authorList>
            <person name="Moran M.A."/>
            <person name="Kjelleberg S."/>
            <person name="Egan S."/>
            <person name="Saunders N."/>
            <person name="Thomas T."/>
            <person name="Ferriera S."/>
            <person name="Johnson J."/>
            <person name="Kravitz S."/>
            <person name="Halpern A."/>
            <person name="Remington K."/>
            <person name="Beeson K."/>
            <person name="Tran B."/>
            <person name="Rogers Y.-H."/>
            <person name="Friedman R."/>
            <person name="Venter J.C."/>
        </authorList>
    </citation>
    <scope>NUCLEOTIDE SEQUENCE [LARGE SCALE GENOMIC DNA]</scope>
    <source>
        <strain evidence="1 2">D2</strain>
    </source>
</reference>
<proteinExistence type="predicted"/>
<gene>
    <name evidence="1" type="ORF">PTD2_17410</name>
</gene>
<dbReference type="Proteomes" id="UP000006201">
    <property type="component" value="Unassembled WGS sequence"/>
</dbReference>
<dbReference type="RefSeq" id="WP_009839454.1">
    <property type="nucleotide sequence ID" value="NZ_CH959301.1"/>
</dbReference>
<evidence type="ECO:0000313" key="2">
    <source>
        <dbReference type="Proteomes" id="UP000006201"/>
    </source>
</evidence>
<dbReference type="STRING" id="87626.PTD2_17410"/>
<evidence type="ECO:0000313" key="1">
    <source>
        <dbReference type="EMBL" id="EAR27622.1"/>
    </source>
</evidence>
<dbReference type="AlphaFoldDB" id="A4CB85"/>